<accession>A0A1I7D5T1</accession>
<dbReference type="CDD" id="cd00090">
    <property type="entry name" value="HTH_ARSR"/>
    <property type="match status" value="1"/>
</dbReference>
<dbReference type="Pfam" id="PF09339">
    <property type="entry name" value="HTH_IclR"/>
    <property type="match status" value="1"/>
</dbReference>
<dbReference type="InterPro" id="IPR036388">
    <property type="entry name" value="WH-like_DNA-bd_sf"/>
</dbReference>
<dbReference type="SUPFAM" id="SSF46785">
    <property type="entry name" value="Winged helix' DNA-binding domain"/>
    <property type="match status" value="1"/>
</dbReference>
<evidence type="ECO:0000259" key="1">
    <source>
        <dbReference type="Pfam" id="PF09339"/>
    </source>
</evidence>
<sequence>MTVFTRDIPDEFRNVLRTEIQKQIIECLNRFYAMETGMWGKPVDCLIVRTVIQGRLQGKPYDLSALAATLGLPVGTVHRKVSDLVEAGYLDREPSGKSVYLAPTDATCVKLDESFETMVSTLRRLYKSGAIEDAQVQPQRL</sequence>
<gene>
    <name evidence="2" type="ORF">SAMN05216236_12327</name>
</gene>
<dbReference type="InterPro" id="IPR005471">
    <property type="entry name" value="Tscrpt_reg_IclR_N"/>
</dbReference>
<name>A0A1I7D5T1_9RHOB</name>
<dbReference type="RefSeq" id="WP_051372523.1">
    <property type="nucleotide sequence ID" value="NZ_FPAW01000023.1"/>
</dbReference>
<dbReference type="Gene3D" id="1.10.10.10">
    <property type="entry name" value="Winged helix-like DNA-binding domain superfamily/Winged helix DNA-binding domain"/>
    <property type="match status" value="1"/>
</dbReference>
<dbReference type="EMBL" id="FPAW01000023">
    <property type="protein sequence ID" value="SFU07025.1"/>
    <property type="molecule type" value="Genomic_DNA"/>
</dbReference>
<feature type="domain" description="HTH iclR-type" evidence="1">
    <location>
        <begin position="59"/>
        <end position="94"/>
    </location>
</feature>
<dbReference type="GO" id="GO:0003677">
    <property type="term" value="F:DNA binding"/>
    <property type="evidence" value="ECO:0007669"/>
    <property type="project" value="InterPro"/>
</dbReference>
<proteinExistence type="predicted"/>
<dbReference type="eggNOG" id="ENOG5031VXD">
    <property type="taxonomic scope" value="Bacteria"/>
</dbReference>
<reference evidence="2 3" key="1">
    <citation type="submission" date="2016-10" db="EMBL/GenBank/DDBJ databases">
        <authorList>
            <person name="de Groot N.N."/>
        </authorList>
    </citation>
    <scope>NUCLEOTIDE SEQUENCE [LARGE SCALE GENOMIC DNA]</scope>
    <source>
        <strain evidence="2 3">CGMCC 1.10959</strain>
    </source>
</reference>
<protein>
    <submittedName>
        <fullName evidence="2">IclR helix-turn-helix domain-containing protein</fullName>
    </submittedName>
</protein>
<evidence type="ECO:0000313" key="2">
    <source>
        <dbReference type="EMBL" id="SFU07025.1"/>
    </source>
</evidence>
<dbReference type="AlphaFoldDB" id="A0A1I7D5T1"/>
<organism evidence="2 3">
    <name type="scientific">Sedimentitalea nanhaiensis</name>
    <dbReference type="NCBI Taxonomy" id="999627"/>
    <lineage>
        <taxon>Bacteria</taxon>
        <taxon>Pseudomonadati</taxon>
        <taxon>Pseudomonadota</taxon>
        <taxon>Alphaproteobacteria</taxon>
        <taxon>Rhodobacterales</taxon>
        <taxon>Paracoccaceae</taxon>
        <taxon>Sedimentitalea</taxon>
    </lineage>
</organism>
<dbReference type="InterPro" id="IPR036390">
    <property type="entry name" value="WH_DNA-bd_sf"/>
</dbReference>
<keyword evidence="3" id="KW-1185">Reference proteome</keyword>
<dbReference type="Proteomes" id="UP000182466">
    <property type="component" value="Unassembled WGS sequence"/>
</dbReference>
<dbReference type="OrthoDB" id="6057486at2"/>
<dbReference type="InterPro" id="IPR011991">
    <property type="entry name" value="ArsR-like_HTH"/>
</dbReference>
<evidence type="ECO:0000313" key="3">
    <source>
        <dbReference type="Proteomes" id="UP000182466"/>
    </source>
</evidence>
<dbReference type="GO" id="GO:0006355">
    <property type="term" value="P:regulation of DNA-templated transcription"/>
    <property type="evidence" value="ECO:0007669"/>
    <property type="project" value="InterPro"/>
</dbReference>
<dbReference type="STRING" id="999627.SAMN05216236_12327"/>